<reference evidence="2" key="1">
    <citation type="journal article" date="2011" name="J. Bacteriol.">
        <title>Genome sequences of eight morphologically diverse alphaproteobacteria.</title>
        <authorList>
            <consortium name="US DOE Joint Genome Institute"/>
            <person name="Brown P.J."/>
            <person name="Kysela D.T."/>
            <person name="Buechlein A."/>
            <person name="Hemmerich C."/>
            <person name="Brun Y.V."/>
        </authorList>
    </citation>
    <scope>NUCLEOTIDE SEQUENCE [LARGE SCALE GENOMIC DNA]</scope>
    <source>
        <strain evidence="2">ATCC 49814 / DSM 5838 / IFAM 1418</strain>
    </source>
</reference>
<evidence type="ECO:0000313" key="1">
    <source>
        <dbReference type="EMBL" id="ACT58371.1"/>
    </source>
</evidence>
<sequence>MPKPRLNLRLSHSMHNKLKEMSTRPGVAINEIVEDALNGYFDPLGANTHATTLAKRIERLESLSGRLERDLAISSETMALFVQYWLTATPPLPEIDRDAAHALGRKRFDRFMGQVAERVSRP</sequence>
<gene>
    <name evidence="1" type="ordered locus">Hbal_0670</name>
</gene>
<organism evidence="1 2">
    <name type="scientific">Hirschia baltica (strain ATCC 49814 / DSM 5838 / IFAM 1418)</name>
    <dbReference type="NCBI Taxonomy" id="582402"/>
    <lineage>
        <taxon>Bacteria</taxon>
        <taxon>Pseudomonadati</taxon>
        <taxon>Pseudomonadota</taxon>
        <taxon>Alphaproteobacteria</taxon>
        <taxon>Hyphomonadales</taxon>
        <taxon>Hyphomonadaceae</taxon>
        <taxon>Hirschia</taxon>
    </lineage>
</organism>
<dbReference type="RefSeq" id="WP_015826521.1">
    <property type="nucleotide sequence ID" value="NC_012982.1"/>
</dbReference>
<protein>
    <recommendedName>
        <fullName evidence="3">CopG family transcriptional regulator</fullName>
    </recommendedName>
</protein>
<dbReference type="OrthoDB" id="9803941at2"/>
<dbReference type="InterPro" id="IPR010985">
    <property type="entry name" value="Ribbon_hlx_hlx"/>
</dbReference>
<dbReference type="Proteomes" id="UP000002745">
    <property type="component" value="Chromosome"/>
</dbReference>
<accession>C6XP85</accession>
<evidence type="ECO:0000313" key="2">
    <source>
        <dbReference type="Proteomes" id="UP000002745"/>
    </source>
</evidence>
<dbReference type="AlphaFoldDB" id="C6XP85"/>
<dbReference type="GO" id="GO:0006355">
    <property type="term" value="P:regulation of DNA-templated transcription"/>
    <property type="evidence" value="ECO:0007669"/>
    <property type="project" value="InterPro"/>
</dbReference>
<dbReference type="SUPFAM" id="SSF47598">
    <property type="entry name" value="Ribbon-helix-helix"/>
    <property type="match status" value="1"/>
</dbReference>
<keyword evidence="2" id="KW-1185">Reference proteome</keyword>
<dbReference type="HOGENOM" id="CLU_117977_0_0_5"/>
<dbReference type="EMBL" id="CP001678">
    <property type="protein sequence ID" value="ACT58371.1"/>
    <property type="molecule type" value="Genomic_DNA"/>
</dbReference>
<name>C6XP85_HIRBI</name>
<proteinExistence type="predicted"/>
<dbReference type="KEGG" id="hba:Hbal_0670"/>
<evidence type="ECO:0008006" key="3">
    <source>
        <dbReference type="Google" id="ProtNLM"/>
    </source>
</evidence>
<dbReference type="STRING" id="582402.Hbal_0670"/>
<dbReference type="eggNOG" id="COG4962">
    <property type="taxonomic scope" value="Bacteria"/>
</dbReference>